<sequence>MRKMKVDGNSTKGNISEKSNEEGDLGPHTQKGSFKKICMALNIIANPSTAEGVPVHSLLLPLLVYRGIQYPL</sequence>
<proteinExistence type="predicted"/>
<evidence type="ECO:0000256" key="1">
    <source>
        <dbReference type="SAM" id="MobiDB-lite"/>
    </source>
</evidence>
<dbReference type="EMBL" id="OX597833">
    <property type="protein sequence ID" value="CAI9737378.1"/>
    <property type="molecule type" value="Genomic_DNA"/>
</dbReference>
<keyword evidence="3" id="KW-1185">Reference proteome</keyword>
<dbReference type="AlphaFoldDB" id="A0AA36FKG9"/>
<name>A0AA36FKG9_OCTVU</name>
<organism evidence="2 3">
    <name type="scientific">Octopus vulgaris</name>
    <name type="common">Common octopus</name>
    <dbReference type="NCBI Taxonomy" id="6645"/>
    <lineage>
        <taxon>Eukaryota</taxon>
        <taxon>Metazoa</taxon>
        <taxon>Spiralia</taxon>
        <taxon>Lophotrochozoa</taxon>
        <taxon>Mollusca</taxon>
        <taxon>Cephalopoda</taxon>
        <taxon>Coleoidea</taxon>
        <taxon>Octopodiformes</taxon>
        <taxon>Octopoda</taxon>
        <taxon>Incirrata</taxon>
        <taxon>Octopodidae</taxon>
        <taxon>Octopus</taxon>
    </lineage>
</organism>
<reference evidence="2" key="1">
    <citation type="submission" date="2023-08" db="EMBL/GenBank/DDBJ databases">
        <authorList>
            <person name="Alioto T."/>
            <person name="Alioto T."/>
            <person name="Gomez Garrido J."/>
        </authorList>
    </citation>
    <scope>NUCLEOTIDE SEQUENCE</scope>
</reference>
<accession>A0AA36FKG9</accession>
<feature type="region of interest" description="Disordered" evidence="1">
    <location>
        <begin position="1"/>
        <end position="29"/>
    </location>
</feature>
<feature type="compositionally biased region" description="Polar residues" evidence="1">
    <location>
        <begin position="8"/>
        <end position="17"/>
    </location>
</feature>
<evidence type="ECO:0000313" key="2">
    <source>
        <dbReference type="EMBL" id="CAI9737378.1"/>
    </source>
</evidence>
<dbReference type="Proteomes" id="UP001162480">
    <property type="component" value="Chromosome 20"/>
</dbReference>
<gene>
    <name evidence="2" type="ORF">OCTVUL_1B005652</name>
</gene>
<protein>
    <submittedName>
        <fullName evidence="2">Uncharacterized protein</fullName>
    </submittedName>
</protein>
<evidence type="ECO:0000313" key="3">
    <source>
        <dbReference type="Proteomes" id="UP001162480"/>
    </source>
</evidence>